<evidence type="ECO:0000259" key="5">
    <source>
        <dbReference type="Pfam" id="PF00588"/>
    </source>
</evidence>
<dbReference type="RefSeq" id="WP_167225401.1">
    <property type="nucleotide sequence ID" value="NZ_JAAQPH010000009.1"/>
</dbReference>
<dbReference type="InterPro" id="IPR029026">
    <property type="entry name" value="tRNA_m1G_MTases_N"/>
</dbReference>
<evidence type="ECO:0000256" key="1">
    <source>
        <dbReference type="ARBA" id="ARBA00007228"/>
    </source>
</evidence>
<dbReference type="AlphaFoldDB" id="A0A967EY78"/>
<keyword evidence="2 6" id="KW-0489">Methyltransferase</keyword>
<dbReference type="Proteomes" id="UP000761264">
    <property type="component" value="Unassembled WGS sequence"/>
</dbReference>
<proteinExistence type="inferred from homology"/>
<dbReference type="SUPFAM" id="SSF75217">
    <property type="entry name" value="alpha/beta knot"/>
    <property type="match status" value="1"/>
</dbReference>
<evidence type="ECO:0000256" key="4">
    <source>
        <dbReference type="ARBA" id="ARBA00022691"/>
    </source>
</evidence>
<dbReference type="PIRSF" id="PIRSF004808">
    <property type="entry name" value="LasT"/>
    <property type="match status" value="1"/>
</dbReference>
<sequence>MAGTDRTQESITEAGPGGAPAVILVDPQLGQNIGMVARAMLNCGLTELRLVRPRDGWPNERADTAASGALEVIEGVRLFDTTEAAIADLQWVYATTARPRGMVKPVVTPAQAAVELREAAAAGRKAGLLFGPERSGLVNDDIVLADAVLSVPLNPAFSSLNLAQAVLLVGHAWFMAADDTAPRKLELGAGQPASKAELVNFFNRLEAALDETKFLNPPEKRPNMVRNLRNLFHRIAPTEAEVNTLHGIVSALRGKFGQDR</sequence>
<dbReference type="PANTHER" id="PTHR42786:SF7">
    <property type="entry name" value="TRNA_RRNA METHYLTRANSFERASE SPOU TYPE DOMAIN-CONTAINING PROTEIN"/>
    <property type="match status" value="1"/>
</dbReference>
<gene>
    <name evidence="6" type="ORF">HBA54_13575</name>
</gene>
<dbReference type="GO" id="GO:0002128">
    <property type="term" value="P:tRNA nucleoside ribose methylation"/>
    <property type="evidence" value="ECO:0007669"/>
    <property type="project" value="TreeGrafter"/>
</dbReference>
<evidence type="ECO:0000313" key="6">
    <source>
        <dbReference type="EMBL" id="NIA69626.1"/>
    </source>
</evidence>
<protein>
    <submittedName>
        <fullName evidence="6">RNA methyltransferase</fullName>
    </submittedName>
</protein>
<dbReference type="Gene3D" id="1.10.8.590">
    <property type="match status" value="1"/>
</dbReference>
<evidence type="ECO:0000313" key="7">
    <source>
        <dbReference type="Proteomes" id="UP000761264"/>
    </source>
</evidence>
<organism evidence="6 7">
    <name type="scientific">Pelagibius litoralis</name>
    <dbReference type="NCBI Taxonomy" id="374515"/>
    <lineage>
        <taxon>Bacteria</taxon>
        <taxon>Pseudomonadati</taxon>
        <taxon>Pseudomonadota</taxon>
        <taxon>Alphaproteobacteria</taxon>
        <taxon>Rhodospirillales</taxon>
        <taxon>Rhodovibrionaceae</taxon>
        <taxon>Pelagibius</taxon>
    </lineage>
</organism>
<dbReference type="CDD" id="cd18093">
    <property type="entry name" value="SpoU-like_TrmJ"/>
    <property type="match status" value="1"/>
</dbReference>
<dbReference type="Pfam" id="PF00588">
    <property type="entry name" value="SpoU_methylase"/>
    <property type="match status" value="1"/>
</dbReference>
<comment type="similarity">
    <text evidence="1">Belongs to the class IV-like SAM-binding methyltransferase superfamily. RNA methyltransferase TrmH family.</text>
</comment>
<accession>A0A967EY78</accession>
<evidence type="ECO:0000256" key="3">
    <source>
        <dbReference type="ARBA" id="ARBA00022679"/>
    </source>
</evidence>
<dbReference type="GO" id="GO:0008173">
    <property type="term" value="F:RNA methyltransferase activity"/>
    <property type="evidence" value="ECO:0007669"/>
    <property type="project" value="InterPro"/>
</dbReference>
<reference evidence="6" key="1">
    <citation type="submission" date="2020-03" db="EMBL/GenBank/DDBJ databases">
        <title>Genome of Pelagibius litoralis DSM 21314T.</title>
        <authorList>
            <person name="Wang G."/>
        </authorList>
    </citation>
    <scope>NUCLEOTIDE SEQUENCE</scope>
    <source>
        <strain evidence="6">DSM 21314</strain>
    </source>
</reference>
<dbReference type="GO" id="GO:0003723">
    <property type="term" value="F:RNA binding"/>
    <property type="evidence" value="ECO:0007669"/>
    <property type="project" value="InterPro"/>
</dbReference>
<dbReference type="GO" id="GO:0005829">
    <property type="term" value="C:cytosol"/>
    <property type="evidence" value="ECO:0007669"/>
    <property type="project" value="TreeGrafter"/>
</dbReference>
<comment type="caution">
    <text evidence="6">The sequence shown here is derived from an EMBL/GenBank/DDBJ whole genome shotgun (WGS) entry which is preliminary data.</text>
</comment>
<dbReference type="Gene3D" id="3.40.1280.10">
    <property type="match status" value="1"/>
</dbReference>
<dbReference type="InterPro" id="IPR004384">
    <property type="entry name" value="RNA_MeTrfase_TrmJ/LasT"/>
</dbReference>
<keyword evidence="4" id="KW-0949">S-adenosyl-L-methionine</keyword>
<name>A0A967EY78_9PROT</name>
<dbReference type="InterPro" id="IPR001537">
    <property type="entry name" value="SpoU_MeTrfase"/>
</dbReference>
<keyword evidence="7" id="KW-1185">Reference proteome</keyword>
<evidence type="ECO:0000256" key="2">
    <source>
        <dbReference type="ARBA" id="ARBA00022603"/>
    </source>
</evidence>
<dbReference type="PANTHER" id="PTHR42786">
    <property type="entry name" value="TRNA/RRNA METHYLTRANSFERASE"/>
    <property type="match status" value="1"/>
</dbReference>
<keyword evidence="3" id="KW-0808">Transferase</keyword>
<feature type="domain" description="tRNA/rRNA methyltransferase SpoU type" evidence="5">
    <location>
        <begin position="21"/>
        <end position="169"/>
    </location>
</feature>
<dbReference type="EMBL" id="JAAQPH010000009">
    <property type="protein sequence ID" value="NIA69626.1"/>
    <property type="molecule type" value="Genomic_DNA"/>
</dbReference>
<dbReference type="InterPro" id="IPR029028">
    <property type="entry name" value="Alpha/beta_knot_MTases"/>
</dbReference>